<name>B8I6X0_RUMCH</name>
<dbReference type="STRING" id="394503.Ccel_2635"/>
<dbReference type="KEGG" id="cce:Ccel_2635"/>
<dbReference type="OrthoDB" id="9795666at2"/>
<dbReference type="Pfam" id="PF08281">
    <property type="entry name" value="Sigma70_r4_2"/>
    <property type="match status" value="1"/>
</dbReference>
<dbReference type="RefSeq" id="WP_015926046.1">
    <property type="nucleotide sequence ID" value="NC_011898.1"/>
</dbReference>
<dbReference type="InterPro" id="IPR013325">
    <property type="entry name" value="RNA_pol_sigma_r2"/>
</dbReference>
<evidence type="ECO:0000313" key="8">
    <source>
        <dbReference type="EMBL" id="ACL76962.1"/>
    </source>
</evidence>
<evidence type="ECO:0000259" key="7">
    <source>
        <dbReference type="Pfam" id="PF08281"/>
    </source>
</evidence>
<evidence type="ECO:0000256" key="2">
    <source>
        <dbReference type="ARBA" id="ARBA00023015"/>
    </source>
</evidence>
<dbReference type="Pfam" id="PF04542">
    <property type="entry name" value="Sigma70_r2"/>
    <property type="match status" value="1"/>
</dbReference>
<sequence>MSQFENLYDEYWQDVFRFLFRLTGYQRQLAEELVQETFYQAMLSFHRYRGECQIRTWLCQIAKNIYFNVIRKYKKVRQVSIEEYASHATLSFDTVVADYETQELIDHAIKVIMQLDDKTRDVLIYRIFSELTYAQISTLLKINESSAKVIFMRGKYKLQNKLREEYGYEI</sequence>
<keyword evidence="3" id="KW-0731">Sigma factor</keyword>
<evidence type="ECO:0000259" key="6">
    <source>
        <dbReference type="Pfam" id="PF04542"/>
    </source>
</evidence>
<dbReference type="GO" id="GO:0003677">
    <property type="term" value="F:DNA binding"/>
    <property type="evidence" value="ECO:0007669"/>
    <property type="project" value="UniProtKB-KW"/>
</dbReference>
<dbReference type="Proteomes" id="UP000001349">
    <property type="component" value="Chromosome"/>
</dbReference>
<evidence type="ECO:0000256" key="5">
    <source>
        <dbReference type="ARBA" id="ARBA00023163"/>
    </source>
</evidence>
<dbReference type="InterPro" id="IPR039425">
    <property type="entry name" value="RNA_pol_sigma-70-like"/>
</dbReference>
<dbReference type="InterPro" id="IPR007627">
    <property type="entry name" value="RNA_pol_sigma70_r2"/>
</dbReference>
<dbReference type="InterPro" id="IPR036388">
    <property type="entry name" value="WH-like_DNA-bd_sf"/>
</dbReference>
<keyword evidence="5" id="KW-0804">Transcription</keyword>
<evidence type="ECO:0000256" key="4">
    <source>
        <dbReference type="ARBA" id="ARBA00023125"/>
    </source>
</evidence>
<keyword evidence="2" id="KW-0805">Transcription regulation</keyword>
<feature type="domain" description="RNA polymerase sigma-70 region 2" evidence="6">
    <location>
        <begin position="7"/>
        <end position="74"/>
    </location>
</feature>
<dbReference type="Gene3D" id="1.10.1740.10">
    <property type="match status" value="1"/>
</dbReference>
<keyword evidence="4" id="KW-0238">DNA-binding</keyword>
<accession>B8I6X0</accession>
<keyword evidence="9" id="KW-1185">Reference proteome</keyword>
<dbReference type="GO" id="GO:0016987">
    <property type="term" value="F:sigma factor activity"/>
    <property type="evidence" value="ECO:0007669"/>
    <property type="project" value="UniProtKB-KW"/>
</dbReference>
<dbReference type="SUPFAM" id="SSF88946">
    <property type="entry name" value="Sigma2 domain of RNA polymerase sigma factors"/>
    <property type="match status" value="1"/>
</dbReference>
<gene>
    <name evidence="8" type="ordered locus">Ccel_2635</name>
</gene>
<dbReference type="GO" id="GO:0006352">
    <property type="term" value="P:DNA-templated transcription initiation"/>
    <property type="evidence" value="ECO:0007669"/>
    <property type="project" value="InterPro"/>
</dbReference>
<protein>
    <submittedName>
        <fullName evidence="8">RNA polymerase, sigma-24 subunit, ECF subfamily</fullName>
    </submittedName>
</protein>
<dbReference type="EMBL" id="CP001348">
    <property type="protein sequence ID" value="ACL76962.1"/>
    <property type="molecule type" value="Genomic_DNA"/>
</dbReference>
<dbReference type="HOGENOM" id="CLU_047691_3_4_9"/>
<dbReference type="InterPro" id="IPR013324">
    <property type="entry name" value="RNA_pol_sigma_r3/r4-like"/>
</dbReference>
<dbReference type="InterPro" id="IPR014284">
    <property type="entry name" value="RNA_pol_sigma-70_dom"/>
</dbReference>
<dbReference type="Gene3D" id="1.10.10.10">
    <property type="entry name" value="Winged helix-like DNA-binding domain superfamily/Winged helix DNA-binding domain"/>
    <property type="match status" value="1"/>
</dbReference>
<dbReference type="SUPFAM" id="SSF88659">
    <property type="entry name" value="Sigma3 and sigma4 domains of RNA polymerase sigma factors"/>
    <property type="match status" value="1"/>
</dbReference>
<evidence type="ECO:0000256" key="1">
    <source>
        <dbReference type="ARBA" id="ARBA00010641"/>
    </source>
</evidence>
<dbReference type="PANTHER" id="PTHR43133:SF52">
    <property type="entry name" value="ECF RNA POLYMERASE SIGMA FACTOR SIGL"/>
    <property type="match status" value="1"/>
</dbReference>
<evidence type="ECO:0000256" key="3">
    <source>
        <dbReference type="ARBA" id="ARBA00023082"/>
    </source>
</evidence>
<dbReference type="eggNOG" id="COG1595">
    <property type="taxonomic scope" value="Bacteria"/>
</dbReference>
<dbReference type="InterPro" id="IPR013249">
    <property type="entry name" value="RNA_pol_sigma70_r4_t2"/>
</dbReference>
<evidence type="ECO:0000313" key="9">
    <source>
        <dbReference type="Proteomes" id="UP000001349"/>
    </source>
</evidence>
<proteinExistence type="inferred from homology"/>
<organism evidence="8 9">
    <name type="scientific">Ruminiclostridium cellulolyticum (strain ATCC 35319 / DSM 5812 / JCM 6584 / H10)</name>
    <name type="common">Clostridium cellulolyticum</name>
    <dbReference type="NCBI Taxonomy" id="394503"/>
    <lineage>
        <taxon>Bacteria</taxon>
        <taxon>Bacillati</taxon>
        <taxon>Bacillota</taxon>
        <taxon>Clostridia</taxon>
        <taxon>Eubacteriales</taxon>
        <taxon>Oscillospiraceae</taxon>
        <taxon>Ruminiclostridium</taxon>
    </lineage>
</organism>
<dbReference type="AlphaFoldDB" id="B8I6X0"/>
<comment type="similarity">
    <text evidence="1">Belongs to the sigma-70 factor family. ECF subfamily.</text>
</comment>
<dbReference type="NCBIfam" id="TIGR02937">
    <property type="entry name" value="sigma70-ECF"/>
    <property type="match status" value="1"/>
</dbReference>
<feature type="domain" description="RNA polymerase sigma factor 70 region 4 type 2" evidence="7">
    <location>
        <begin position="111"/>
        <end position="158"/>
    </location>
</feature>
<dbReference type="PANTHER" id="PTHR43133">
    <property type="entry name" value="RNA POLYMERASE ECF-TYPE SIGMA FACTO"/>
    <property type="match status" value="1"/>
</dbReference>
<reference evidence="8 9" key="1">
    <citation type="submission" date="2009-01" db="EMBL/GenBank/DDBJ databases">
        <title>Complete sequence of Clostridium cellulolyticum H10.</title>
        <authorList>
            <consortium name="US DOE Joint Genome Institute"/>
            <person name="Lucas S."/>
            <person name="Copeland A."/>
            <person name="Lapidus A."/>
            <person name="Glavina del Rio T."/>
            <person name="Dalin E."/>
            <person name="Tice H."/>
            <person name="Bruce D."/>
            <person name="Goodwin L."/>
            <person name="Pitluck S."/>
            <person name="Chertkov O."/>
            <person name="Saunders E."/>
            <person name="Brettin T."/>
            <person name="Detter J.C."/>
            <person name="Han C."/>
            <person name="Larimer F."/>
            <person name="Land M."/>
            <person name="Hauser L."/>
            <person name="Kyrpides N."/>
            <person name="Ivanova N."/>
            <person name="Zhou J."/>
            <person name="Richardson P."/>
        </authorList>
    </citation>
    <scope>NUCLEOTIDE SEQUENCE [LARGE SCALE GENOMIC DNA]</scope>
    <source>
        <strain evidence="9">ATCC 35319 / DSM 5812 / JCM 6584 / H10</strain>
    </source>
</reference>